<dbReference type="Pfam" id="PF13927">
    <property type="entry name" value="Ig_3"/>
    <property type="match status" value="1"/>
</dbReference>
<dbReference type="SMART" id="SM00409">
    <property type="entry name" value="IG"/>
    <property type="match status" value="4"/>
</dbReference>
<dbReference type="EMBL" id="JBAMIC010000022">
    <property type="protein sequence ID" value="KAK7091116.1"/>
    <property type="molecule type" value="Genomic_DNA"/>
</dbReference>
<dbReference type="InterPro" id="IPR036179">
    <property type="entry name" value="Ig-like_dom_sf"/>
</dbReference>
<evidence type="ECO:0000259" key="5">
    <source>
        <dbReference type="PROSITE" id="PS50835"/>
    </source>
</evidence>
<evidence type="ECO:0000313" key="6">
    <source>
        <dbReference type="EMBL" id="KAK7091116.1"/>
    </source>
</evidence>
<keyword evidence="3" id="KW-0812">Transmembrane</keyword>
<evidence type="ECO:0000256" key="1">
    <source>
        <dbReference type="ARBA" id="ARBA00022737"/>
    </source>
</evidence>
<feature type="domain" description="Ig-like" evidence="5">
    <location>
        <begin position="387"/>
        <end position="475"/>
    </location>
</feature>
<accession>A0AAN9AQF3</accession>
<gene>
    <name evidence="6" type="ORF">V1264_008843</name>
</gene>
<evidence type="ECO:0000256" key="2">
    <source>
        <dbReference type="ARBA" id="ARBA00023157"/>
    </source>
</evidence>
<dbReference type="GO" id="GO:0098609">
    <property type="term" value="P:cell-cell adhesion"/>
    <property type="evidence" value="ECO:0007669"/>
    <property type="project" value="TreeGrafter"/>
</dbReference>
<keyword evidence="4" id="KW-0732">Signal</keyword>
<keyword evidence="3" id="KW-0472">Membrane</keyword>
<organism evidence="6 7">
    <name type="scientific">Littorina saxatilis</name>
    <dbReference type="NCBI Taxonomy" id="31220"/>
    <lineage>
        <taxon>Eukaryota</taxon>
        <taxon>Metazoa</taxon>
        <taxon>Spiralia</taxon>
        <taxon>Lophotrochozoa</taxon>
        <taxon>Mollusca</taxon>
        <taxon>Gastropoda</taxon>
        <taxon>Caenogastropoda</taxon>
        <taxon>Littorinimorpha</taxon>
        <taxon>Littorinoidea</taxon>
        <taxon>Littorinidae</taxon>
        <taxon>Littorina</taxon>
    </lineage>
</organism>
<keyword evidence="1" id="KW-0677">Repeat</keyword>
<dbReference type="InterPro" id="IPR007110">
    <property type="entry name" value="Ig-like_dom"/>
</dbReference>
<dbReference type="InterPro" id="IPR003599">
    <property type="entry name" value="Ig_sub"/>
</dbReference>
<dbReference type="Pfam" id="PF07679">
    <property type="entry name" value="I-set"/>
    <property type="match status" value="2"/>
</dbReference>
<dbReference type="InterPro" id="IPR013098">
    <property type="entry name" value="Ig_I-set"/>
</dbReference>
<name>A0AAN9AQF3_9CAEN</name>
<feature type="signal peptide" evidence="4">
    <location>
        <begin position="1"/>
        <end position="21"/>
    </location>
</feature>
<dbReference type="GO" id="GO:0016020">
    <property type="term" value="C:membrane"/>
    <property type="evidence" value="ECO:0007669"/>
    <property type="project" value="UniProtKB-SubCell"/>
</dbReference>
<dbReference type="PROSITE" id="PS50835">
    <property type="entry name" value="IG_LIKE"/>
    <property type="match status" value="4"/>
</dbReference>
<feature type="domain" description="Ig-like" evidence="5">
    <location>
        <begin position="118"/>
        <end position="221"/>
    </location>
</feature>
<dbReference type="InterPro" id="IPR013783">
    <property type="entry name" value="Ig-like_fold"/>
</dbReference>
<evidence type="ECO:0000256" key="4">
    <source>
        <dbReference type="SAM" id="SignalP"/>
    </source>
</evidence>
<feature type="chain" id="PRO_5043017485" description="Ig-like domain-containing protein" evidence="4">
    <location>
        <begin position="22"/>
        <end position="717"/>
    </location>
</feature>
<dbReference type="PANTHER" id="PTHR44170:SF6">
    <property type="entry name" value="CONTACTIN"/>
    <property type="match status" value="1"/>
</dbReference>
<keyword evidence="2" id="KW-1015">Disulfide bond</keyword>
<dbReference type="PANTHER" id="PTHR44170">
    <property type="entry name" value="PROTEIN SIDEKICK"/>
    <property type="match status" value="1"/>
</dbReference>
<dbReference type="Gene3D" id="2.60.40.10">
    <property type="entry name" value="Immunoglobulins"/>
    <property type="match status" value="4"/>
</dbReference>
<dbReference type="AlphaFoldDB" id="A0AAN9AQF3"/>
<evidence type="ECO:0000256" key="3">
    <source>
        <dbReference type="SAM" id="Phobius"/>
    </source>
</evidence>
<dbReference type="SUPFAM" id="SSF48726">
    <property type="entry name" value="Immunoglobulin"/>
    <property type="match status" value="4"/>
</dbReference>
<feature type="domain" description="Ig-like" evidence="5">
    <location>
        <begin position="280"/>
        <end position="384"/>
    </location>
</feature>
<reference evidence="6 7" key="1">
    <citation type="submission" date="2024-02" db="EMBL/GenBank/DDBJ databases">
        <title>Chromosome-scale genome assembly of the rough periwinkle Littorina saxatilis.</title>
        <authorList>
            <person name="De Jode A."/>
            <person name="Faria R."/>
            <person name="Formenti G."/>
            <person name="Sims Y."/>
            <person name="Smith T.P."/>
            <person name="Tracey A."/>
            <person name="Wood J.M.D."/>
            <person name="Zagrodzka Z.B."/>
            <person name="Johannesson K."/>
            <person name="Butlin R.K."/>
            <person name="Leder E.H."/>
        </authorList>
    </citation>
    <scope>NUCLEOTIDE SEQUENCE [LARGE SCALE GENOMIC DNA]</scope>
    <source>
        <strain evidence="6">Snail1</strain>
        <tissue evidence="6">Muscle</tissue>
    </source>
</reference>
<dbReference type="Proteomes" id="UP001374579">
    <property type="component" value="Unassembled WGS sequence"/>
</dbReference>
<dbReference type="SMART" id="SM00408">
    <property type="entry name" value="IGc2"/>
    <property type="match status" value="3"/>
</dbReference>
<dbReference type="CDD" id="cd00096">
    <property type="entry name" value="Ig"/>
    <property type="match status" value="1"/>
</dbReference>
<dbReference type="InterPro" id="IPR003598">
    <property type="entry name" value="Ig_sub2"/>
</dbReference>
<keyword evidence="3" id="KW-1133">Transmembrane helix</keyword>
<evidence type="ECO:0000313" key="7">
    <source>
        <dbReference type="Proteomes" id="UP001374579"/>
    </source>
</evidence>
<protein>
    <recommendedName>
        <fullName evidence="5">Ig-like domain-containing protein</fullName>
    </recommendedName>
</protein>
<feature type="domain" description="Ig-like" evidence="5">
    <location>
        <begin position="29"/>
        <end position="117"/>
    </location>
</feature>
<comment type="caution">
    <text evidence="6">The sequence shown here is derived from an EMBL/GenBank/DDBJ whole genome shotgun (WGS) entry which is preliminary data.</text>
</comment>
<feature type="transmembrane region" description="Helical" evidence="3">
    <location>
        <begin position="602"/>
        <end position="626"/>
    </location>
</feature>
<proteinExistence type="predicted"/>
<keyword evidence="7" id="KW-1185">Reference proteome</keyword>
<sequence>MAGGTRLASTLLLSVFLFVRAQDDTYEPPKIVEPAAARQEFHKGGEDVTLQCRASGQPVPIYEWYRNGALVEDNGYISYNPPSGILTIRSLTTREEGFYNCRARNTFPNGLSAVVISPKIEVIVARIVRGVRSEQGTVTVTEGNYVFMTCGDTPLEYYGPTTFEWLYDFGRLGRDDQIFIDIKGELHFAYVMHTDDGSEGYYTCSMHNSIQGLSIDGRQTSLVVIQADSMSGVEPTLQFSSKMAGQAALTFERNTEGWLECFFSGYALKTQRRRVLEALPETEAANGSERYAAEEQQMKSARLPDLAMGDQDESATDPDIEVPTIEWQDNAGNTIVSGTDRYTIESHGRVLKIARLEEADEQTYTCIGRNTMGTAEGRMTINVTTSPVWVKPLQSTTVPRGQDAVFHCQARSAAGEVAPDPPRWFKNGHRLDVMYDSNKFEFSDKLRELRVKSVHDTDVGCFHCYVSNSEGEEVGNGCLTIFLPIRIAAKPPAKQTIEKGDIVNLTVVATADKLYPVAYKWHFNDITYEGVSAPPHVIYDINTKQAYINTSDLTDQQMRDIRGVYRREVYCELETVFVDVDVKLKVQEGLPEIPVASADPHVVVIAVLGAVGGILILVIVLLVVLYKMKGKLACIRSPNGRASYAVSHEAPVRPTYTVPPEDDVYSDPHYSEIPDDTLAVYEECHTYLELLADTDEDGYLRPLDYSPETTAVEEVNC</sequence>